<comment type="caution">
    <text evidence="5">The sequence shown here is derived from an EMBL/GenBank/DDBJ whole genome shotgun (WGS) entry which is preliminary data.</text>
</comment>
<evidence type="ECO:0000259" key="4">
    <source>
        <dbReference type="PROSITE" id="PS01124"/>
    </source>
</evidence>
<dbReference type="RefSeq" id="WP_340286238.1">
    <property type="nucleotide sequence ID" value="NZ_JBBJUP010000003.1"/>
</dbReference>
<dbReference type="InterPro" id="IPR035418">
    <property type="entry name" value="AraC-bd_2"/>
</dbReference>
<name>A0ABU8T2C8_9PSEU</name>
<evidence type="ECO:0000256" key="1">
    <source>
        <dbReference type="ARBA" id="ARBA00023015"/>
    </source>
</evidence>
<sequence length="334" mass="36536">MSAAVAPQTPEPLAGHAVMNTEDVDEARRVVTDVYVPHDLDSSRGRPLDARLHCVASERLTLGYLVYGADATLTLPPLRHCYHVNLTLSGRTRVTRRGGREETVTRGGEGGAVLLPTEDSCVTWTPEATQYAMKFPRGPLEEHLSGLLGRPVTEPLDFAVGFDLRRGAGAGLLAAVRFLQTEIDRPGGIAEAPLARAQLESYVLTALLHGVDHRFSDELRTPAERRHPAAVRAVIDHVHAHADQPLTVPQLARHAGVSARALQAGFARHLGTTPSEYLRDVRLSRVHADLLAASPEDTSVTERAVAWGFVHLSRFAEHYRRRFGELPSQTLRRG</sequence>
<feature type="domain" description="HTH araC/xylS-type" evidence="4">
    <location>
        <begin position="232"/>
        <end position="333"/>
    </location>
</feature>
<keyword evidence="3" id="KW-0804">Transcription</keyword>
<dbReference type="InterPro" id="IPR018060">
    <property type="entry name" value="HTH_AraC"/>
</dbReference>
<reference evidence="5 6" key="1">
    <citation type="submission" date="2024-03" db="EMBL/GenBank/DDBJ databases">
        <title>Draft genome sequence of Pseudonocardia sp. DW16-2.</title>
        <authorList>
            <person name="Duangmal K."/>
        </authorList>
    </citation>
    <scope>NUCLEOTIDE SEQUENCE [LARGE SCALE GENOMIC DNA]</scope>
    <source>
        <strain evidence="5 6">DW16-2</strain>
    </source>
</reference>
<keyword evidence="1" id="KW-0805">Transcription regulation</keyword>
<dbReference type="Proteomes" id="UP001364211">
    <property type="component" value="Unassembled WGS sequence"/>
</dbReference>
<dbReference type="EMBL" id="JBBJUP010000003">
    <property type="protein sequence ID" value="MEJ8278113.1"/>
    <property type="molecule type" value="Genomic_DNA"/>
</dbReference>
<gene>
    <name evidence="5" type="ORF">WJX68_04135</name>
</gene>
<dbReference type="Pfam" id="PF12833">
    <property type="entry name" value="HTH_18"/>
    <property type="match status" value="1"/>
</dbReference>
<dbReference type="InterPro" id="IPR009057">
    <property type="entry name" value="Homeodomain-like_sf"/>
</dbReference>
<evidence type="ECO:0000313" key="6">
    <source>
        <dbReference type="Proteomes" id="UP001364211"/>
    </source>
</evidence>
<accession>A0ABU8T2C8</accession>
<evidence type="ECO:0000256" key="2">
    <source>
        <dbReference type="ARBA" id="ARBA00023125"/>
    </source>
</evidence>
<protein>
    <submittedName>
        <fullName evidence="5">AraC family transcriptional regulator</fullName>
    </submittedName>
</protein>
<dbReference type="PANTHER" id="PTHR46796">
    <property type="entry name" value="HTH-TYPE TRANSCRIPTIONAL ACTIVATOR RHAS-RELATED"/>
    <property type="match status" value="1"/>
</dbReference>
<dbReference type="SMART" id="SM00342">
    <property type="entry name" value="HTH_ARAC"/>
    <property type="match status" value="1"/>
</dbReference>
<dbReference type="Gene3D" id="1.10.10.60">
    <property type="entry name" value="Homeodomain-like"/>
    <property type="match status" value="1"/>
</dbReference>
<evidence type="ECO:0000313" key="5">
    <source>
        <dbReference type="EMBL" id="MEJ8278113.1"/>
    </source>
</evidence>
<dbReference type="InterPro" id="IPR050204">
    <property type="entry name" value="AraC_XylS_family_regulators"/>
</dbReference>
<keyword evidence="2" id="KW-0238">DNA-binding</keyword>
<organism evidence="5 6">
    <name type="scientific">Pseudonocardia spirodelae</name>
    <dbReference type="NCBI Taxonomy" id="3133431"/>
    <lineage>
        <taxon>Bacteria</taxon>
        <taxon>Bacillati</taxon>
        <taxon>Actinomycetota</taxon>
        <taxon>Actinomycetes</taxon>
        <taxon>Pseudonocardiales</taxon>
        <taxon>Pseudonocardiaceae</taxon>
        <taxon>Pseudonocardia</taxon>
    </lineage>
</organism>
<proteinExistence type="predicted"/>
<evidence type="ECO:0000256" key="3">
    <source>
        <dbReference type="ARBA" id="ARBA00023163"/>
    </source>
</evidence>
<dbReference type="SUPFAM" id="SSF46689">
    <property type="entry name" value="Homeodomain-like"/>
    <property type="match status" value="1"/>
</dbReference>
<dbReference type="PROSITE" id="PS01124">
    <property type="entry name" value="HTH_ARAC_FAMILY_2"/>
    <property type="match status" value="1"/>
</dbReference>
<keyword evidence="6" id="KW-1185">Reference proteome</keyword>
<dbReference type="Pfam" id="PF14525">
    <property type="entry name" value="AraC_binding_2"/>
    <property type="match status" value="1"/>
</dbReference>